<dbReference type="PANTHER" id="PTHR21666:SF270">
    <property type="entry name" value="MUREIN HYDROLASE ACTIVATOR ENVC"/>
    <property type="match status" value="1"/>
</dbReference>
<dbReference type="InterPro" id="IPR011055">
    <property type="entry name" value="Dup_hybrid_motif"/>
</dbReference>
<keyword evidence="1" id="KW-0732">Signal</keyword>
<gene>
    <name evidence="3" type="ORF">SAMN02745716_2123</name>
</gene>
<dbReference type="InterPro" id="IPR016047">
    <property type="entry name" value="M23ase_b-sheet_dom"/>
</dbReference>
<evidence type="ECO:0000259" key="2">
    <source>
        <dbReference type="Pfam" id="PF01551"/>
    </source>
</evidence>
<keyword evidence="4" id="KW-1185">Reference proteome</keyword>
<accession>A0A1H6FZH4</accession>
<dbReference type="CDD" id="cd12797">
    <property type="entry name" value="M23_peptidase"/>
    <property type="match status" value="1"/>
</dbReference>
<organism evidence="3 4">
    <name type="scientific">Thermoleophilum album</name>
    <dbReference type="NCBI Taxonomy" id="29539"/>
    <lineage>
        <taxon>Bacteria</taxon>
        <taxon>Bacillati</taxon>
        <taxon>Actinomycetota</taxon>
        <taxon>Thermoleophilia</taxon>
        <taxon>Thermoleophilales</taxon>
        <taxon>Thermoleophilaceae</taxon>
        <taxon>Thermoleophilum</taxon>
    </lineage>
</organism>
<proteinExistence type="predicted"/>
<dbReference type="AlphaFoldDB" id="A0A1H6FZH4"/>
<protein>
    <submittedName>
        <fullName evidence="3">Murein DD-endopeptidase MepM and murein hydrolase activator NlpD, contain LysM domain</fullName>
    </submittedName>
</protein>
<dbReference type="STRING" id="29539.SAMN02745716_2123"/>
<dbReference type="Gene3D" id="2.70.70.10">
    <property type="entry name" value="Glucose Permease (Domain IIA)"/>
    <property type="match status" value="1"/>
</dbReference>
<dbReference type="EMBL" id="FNWJ01000003">
    <property type="protein sequence ID" value="SEH16241.1"/>
    <property type="molecule type" value="Genomic_DNA"/>
</dbReference>
<evidence type="ECO:0000313" key="4">
    <source>
        <dbReference type="Proteomes" id="UP000222056"/>
    </source>
</evidence>
<feature type="signal peptide" evidence="1">
    <location>
        <begin position="1"/>
        <end position="21"/>
    </location>
</feature>
<sequence length="372" mass="39420">MLGRGAVVMIGVATLVPAAAASPTGGAGIPDDPRVRALSCVATAQRPCPADGALVRGGKVKVEGSELQASTALIFRGRRGRRDDVRVKPRKVEEGGIEANVPRRARSGPVVVVNRFGATTRAARHVAVKAAARPEPIDAAPGGKFFFAGRSKPTFTFQVGRAVTAQVELVRESDGAVVRAWDVPAEPGRPAEIRWDGKTVDGGVQNGRYRFRIAGDAATAASPAPDAQADFAYFDHVFPIRGRHNMGYTDTNNFGGGRNHKGQDMFAACGTRLAAARGGRVKFAGYHSAAGNYVVIDGAGTDVDYVYMHLRSAPLVRTGQRVFTGQQIGEVGETGRATGCHLHFEMWSAPGWYDGGAAFDPLPHLQAWDAYS</sequence>
<dbReference type="SUPFAM" id="SSF51261">
    <property type="entry name" value="Duplicated hybrid motif"/>
    <property type="match status" value="1"/>
</dbReference>
<dbReference type="PANTHER" id="PTHR21666">
    <property type="entry name" value="PEPTIDASE-RELATED"/>
    <property type="match status" value="1"/>
</dbReference>
<dbReference type="InterPro" id="IPR050570">
    <property type="entry name" value="Cell_wall_metabolism_enzyme"/>
</dbReference>
<reference evidence="4" key="1">
    <citation type="submission" date="2016-10" db="EMBL/GenBank/DDBJ databases">
        <authorList>
            <person name="Varghese N."/>
            <person name="Submissions S."/>
        </authorList>
    </citation>
    <scope>NUCLEOTIDE SEQUENCE [LARGE SCALE GENOMIC DNA]</scope>
    <source>
        <strain evidence="4">ATCC 35263</strain>
    </source>
</reference>
<feature type="chain" id="PRO_5039012011" evidence="1">
    <location>
        <begin position="22"/>
        <end position="372"/>
    </location>
</feature>
<dbReference type="Proteomes" id="UP000222056">
    <property type="component" value="Unassembled WGS sequence"/>
</dbReference>
<dbReference type="Gene3D" id="2.60.40.4070">
    <property type="match status" value="1"/>
</dbReference>
<keyword evidence="3" id="KW-0378">Hydrolase</keyword>
<dbReference type="Pfam" id="PF01551">
    <property type="entry name" value="Peptidase_M23"/>
    <property type="match status" value="1"/>
</dbReference>
<evidence type="ECO:0000256" key="1">
    <source>
        <dbReference type="SAM" id="SignalP"/>
    </source>
</evidence>
<evidence type="ECO:0000313" key="3">
    <source>
        <dbReference type="EMBL" id="SEH16241.1"/>
    </source>
</evidence>
<feature type="domain" description="M23ase beta-sheet core" evidence="2">
    <location>
        <begin position="259"/>
        <end position="348"/>
    </location>
</feature>
<name>A0A1H6FZH4_THEAL</name>
<dbReference type="GO" id="GO:0004222">
    <property type="term" value="F:metalloendopeptidase activity"/>
    <property type="evidence" value="ECO:0007669"/>
    <property type="project" value="TreeGrafter"/>
</dbReference>